<dbReference type="EMBL" id="LR798463">
    <property type="protein sequence ID" value="CAB5238861.1"/>
    <property type="molecule type" value="Genomic_DNA"/>
</dbReference>
<evidence type="ECO:0000313" key="1">
    <source>
        <dbReference type="EMBL" id="CAB5238861.1"/>
    </source>
</evidence>
<name>A0A6J7XQ81_9CAUD</name>
<protein>
    <submittedName>
        <fullName evidence="1">Uncharacterized protein</fullName>
    </submittedName>
</protein>
<sequence length="83" mass="9690">MNISIKWEDGSIMKFSCERPNFSVTNTEKAMLHSVHVTTPPVKEITDEEIKAIARNTYLWNQGKHEWSEVDFARAILRKVQEK</sequence>
<proteinExistence type="predicted"/>
<organism evidence="1">
    <name type="scientific">uncultured Caudovirales phage</name>
    <dbReference type="NCBI Taxonomy" id="2100421"/>
    <lineage>
        <taxon>Viruses</taxon>
        <taxon>Duplodnaviria</taxon>
        <taxon>Heunggongvirae</taxon>
        <taxon>Uroviricota</taxon>
        <taxon>Caudoviricetes</taxon>
        <taxon>Peduoviridae</taxon>
        <taxon>Maltschvirus</taxon>
        <taxon>Maltschvirus maltsch</taxon>
    </lineage>
</organism>
<reference evidence="1" key="1">
    <citation type="submission" date="2020-05" db="EMBL/GenBank/DDBJ databases">
        <authorList>
            <person name="Chiriac C."/>
            <person name="Salcher M."/>
            <person name="Ghai R."/>
            <person name="Kavagutti S V."/>
        </authorList>
    </citation>
    <scope>NUCLEOTIDE SEQUENCE</scope>
</reference>
<accession>A0A6J7XQ81</accession>
<gene>
    <name evidence="1" type="ORF">UFOVP230_50</name>
</gene>